<feature type="region of interest" description="Disordered" evidence="1">
    <location>
        <begin position="92"/>
        <end position="181"/>
    </location>
</feature>
<sequence>MSSHFLRSGTGRHRLPKKTPLLRGVSTTSVLVAATTSVLCGAGIAQADDDEPERSGPVAGRNVGLLVIDNSHADSWLEVDRTLNMLFRSKGTAGSDHDGGGGAIDVQTGDVSERGNGSGNGNGNGNGSGNGNGNGDQAGPCSCSRPASGSGPSSGSGSGSGGVIEQIGQIGHPPYQGENGE</sequence>
<evidence type="ECO:0000313" key="3">
    <source>
        <dbReference type="Proteomes" id="UP000245992"/>
    </source>
</evidence>
<evidence type="ECO:0000256" key="1">
    <source>
        <dbReference type="SAM" id="MobiDB-lite"/>
    </source>
</evidence>
<protein>
    <submittedName>
        <fullName evidence="2">Uncharacterized protein</fullName>
    </submittedName>
</protein>
<comment type="caution">
    <text evidence="2">The sequence shown here is derived from an EMBL/GenBank/DDBJ whole genome shotgun (WGS) entry which is preliminary data.</text>
</comment>
<gene>
    <name evidence="2" type="ORF">Y717_30880</name>
</gene>
<feature type="compositionally biased region" description="Gly residues" evidence="1">
    <location>
        <begin position="152"/>
        <end position="162"/>
    </location>
</feature>
<dbReference type="EMBL" id="AZSP01000071">
    <property type="protein sequence ID" value="PVE12590.1"/>
    <property type="molecule type" value="Genomic_DNA"/>
</dbReference>
<dbReference type="RefSeq" id="WP_051745464.1">
    <property type="nucleotide sequence ID" value="NZ_AZSP01000071.1"/>
</dbReference>
<proteinExistence type="predicted"/>
<accession>A0A2T7TBP8</accession>
<feature type="compositionally biased region" description="Gly residues" evidence="1">
    <location>
        <begin position="116"/>
        <end position="136"/>
    </location>
</feature>
<keyword evidence="3" id="KW-1185">Reference proteome</keyword>
<dbReference type="STRING" id="1440053.GCA_000718095_00779"/>
<reference evidence="2 3" key="1">
    <citation type="submission" date="2013-12" db="EMBL/GenBank/DDBJ databases">
        <title>Annotated genome of Streptomyces scopuliridis.</title>
        <authorList>
            <person name="Olson J.B."/>
        </authorList>
    </citation>
    <scope>NUCLEOTIDE SEQUENCE [LARGE SCALE GENOMIC DNA]</scope>
    <source>
        <strain evidence="2 3">RB72</strain>
    </source>
</reference>
<dbReference type="Proteomes" id="UP000245992">
    <property type="component" value="Unassembled WGS sequence"/>
</dbReference>
<organism evidence="2 3">
    <name type="scientific">Streptomyces scopuliridis RB72</name>
    <dbReference type="NCBI Taxonomy" id="1440053"/>
    <lineage>
        <taxon>Bacteria</taxon>
        <taxon>Bacillati</taxon>
        <taxon>Actinomycetota</taxon>
        <taxon>Actinomycetes</taxon>
        <taxon>Kitasatosporales</taxon>
        <taxon>Streptomycetaceae</taxon>
        <taxon>Streptomyces</taxon>
    </lineage>
</organism>
<evidence type="ECO:0000313" key="2">
    <source>
        <dbReference type="EMBL" id="PVE12590.1"/>
    </source>
</evidence>
<feature type="compositionally biased region" description="Low complexity" evidence="1">
    <location>
        <begin position="139"/>
        <end position="151"/>
    </location>
</feature>
<feature type="region of interest" description="Disordered" evidence="1">
    <location>
        <begin position="1"/>
        <end position="21"/>
    </location>
</feature>
<name>A0A2T7TBP8_9ACTN</name>
<dbReference type="AlphaFoldDB" id="A0A2T7TBP8"/>